<protein>
    <submittedName>
        <fullName evidence="1">Uncharacterized protein LOC110052565</fullName>
    </submittedName>
</protein>
<organism evidence="1 2">
    <name type="scientific">Paramuricea clavata</name>
    <name type="common">Red gorgonian</name>
    <name type="synonym">Violescent sea-whip</name>
    <dbReference type="NCBI Taxonomy" id="317549"/>
    <lineage>
        <taxon>Eukaryota</taxon>
        <taxon>Metazoa</taxon>
        <taxon>Cnidaria</taxon>
        <taxon>Anthozoa</taxon>
        <taxon>Octocorallia</taxon>
        <taxon>Malacalcyonacea</taxon>
        <taxon>Plexauridae</taxon>
        <taxon>Paramuricea</taxon>
    </lineage>
</organism>
<name>A0A6S7GZF8_PARCT</name>
<keyword evidence="2" id="KW-1185">Reference proteome</keyword>
<dbReference type="PANTHER" id="PTHR46791">
    <property type="entry name" value="EXPRESSED PROTEIN"/>
    <property type="match status" value="1"/>
</dbReference>
<dbReference type="Proteomes" id="UP001152795">
    <property type="component" value="Unassembled WGS sequence"/>
</dbReference>
<gene>
    <name evidence="1" type="ORF">PACLA_8A080703</name>
</gene>
<evidence type="ECO:0000313" key="2">
    <source>
        <dbReference type="Proteomes" id="UP001152795"/>
    </source>
</evidence>
<dbReference type="InterPro" id="IPR009057">
    <property type="entry name" value="Homeodomain-like_sf"/>
</dbReference>
<dbReference type="PANTHER" id="PTHR46791:SF5">
    <property type="entry name" value="CLR5 DOMAIN-CONTAINING PROTEIN-RELATED"/>
    <property type="match status" value="1"/>
</dbReference>
<dbReference type="EMBL" id="CACRXK020002703">
    <property type="protein sequence ID" value="CAB3995642.1"/>
    <property type="molecule type" value="Genomic_DNA"/>
</dbReference>
<dbReference type="AlphaFoldDB" id="A0A6S7GZF8"/>
<comment type="caution">
    <text evidence="1">The sequence shown here is derived from an EMBL/GenBank/DDBJ whole genome shotgun (WGS) entry which is preliminary data.</text>
</comment>
<evidence type="ECO:0000313" key="1">
    <source>
        <dbReference type="EMBL" id="CAB3995642.1"/>
    </source>
</evidence>
<dbReference type="SUPFAM" id="SSF46689">
    <property type="entry name" value="Homeodomain-like"/>
    <property type="match status" value="1"/>
</dbReference>
<dbReference type="OrthoDB" id="2686689at2759"/>
<sequence length="382" mass="44012">MTKKERTGKTKSMKDENKVYLPADKGRIMVAMDRWESQGGENLYEFKMKQVLVDLKVKPSIRAGKDWDLMGKVCRDGAKIIENIVQRNELSEEDGGYLKPKDCHAPRLSGLPKIHKERVPLRGIVSTVGSPFERISRYLIPILHTIQGRSGLFVKNSRELKERVKKWRVEGDKILVMVQWTSKCWAMKLDYLQRLLVGLNVDDSVVAMVGQAYSVLNELDNADEELEMRSTASTVRTGRCGRPSFDVKREQLVYLLEQGFKVSDISKIVGVCQRTVERRMSSFGLSVSGMYSNISDEQLDEYVITASREHPDIGIRMLKGYLRSKGMRVQRHRIRSALLRTDPIGLLGRWQKAIKRRCYNVKFALSLWHIDGNHKLIRYFYL</sequence>
<proteinExistence type="predicted"/>
<accession>A0A6S7GZF8</accession>
<reference evidence="1" key="1">
    <citation type="submission" date="2020-04" db="EMBL/GenBank/DDBJ databases">
        <authorList>
            <person name="Alioto T."/>
            <person name="Alioto T."/>
            <person name="Gomez Garrido J."/>
        </authorList>
    </citation>
    <scope>NUCLEOTIDE SEQUENCE</scope>
    <source>
        <strain evidence="1">A484AB</strain>
    </source>
</reference>